<organism evidence="3 4">
    <name type="scientific">Cutaneotrichosporon oleaginosum</name>
    <dbReference type="NCBI Taxonomy" id="879819"/>
    <lineage>
        <taxon>Eukaryota</taxon>
        <taxon>Fungi</taxon>
        <taxon>Dikarya</taxon>
        <taxon>Basidiomycota</taxon>
        <taxon>Agaricomycotina</taxon>
        <taxon>Tremellomycetes</taxon>
        <taxon>Trichosporonales</taxon>
        <taxon>Trichosporonaceae</taxon>
        <taxon>Cutaneotrichosporon</taxon>
    </lineage>
</organism>
<protein>
    <recommendedName>
        <fullName evidence="2">DUF6534 domain-containing protein</fullName>
    </recommendedName>
</protein>
<name>A0A0J1AXQ6_9TREE</name>
<accession>A0A0J1AXQ6</accession>
<feature type="transmembrane region" description="Helical" evidence="1">
    <location>
        <begin position="26"/>
        <end position="51"/>
    </location>
</feature>
<feature type="transmembrane region" description="Helical" evidence="1">
    <location>
        <begin position="196"/>
        <end position="220"/>
    </location>
</feature>
<gene>
    <name evidence="3" type="ORF">CC85DRAFT_304424</name>
</gene>
<dbReference type="Pfam" id="PF20152">
    <property type="entry name" value="DUF6534"/>
    <property type="match status" value="1"/>
</dbReference>
<feature type="domain" description="DUF6534" evidence="2">
    <location>
        <begin position="164"/>
        <end position="250"/>
    </location>
</feature>
<feature type="transmembrane region" description="Helical" evidence="1">
    <location>
        <begin position="117"/>
        <end position="141"/>
    </location>
</feature>
<dbReference type="InterPro" id="IPR045339">
    <property type="entry name" value="DUF6534"/>
</dbReference>
<dbReference type="PANTHER" id="PTHR40465">
    <property type="entry name" value="CHROMOSOME 1, WHOLE GENOME SHOTGUN SEQUENCE"/>
    <property type="match status" value="1"/>
</dbReference>
<dbReference type="Proteomes" id="UP000053611">
    <property type="component" value="Unassembled WGS sequence"/>
</dbReference>
<feature type="transmembrane region" description="Helical" evidence="1">
    <location>
        <begin position="153"/>
        <end position="176"/>
    </location>
</feature>
<feature type="transmembrane region" description="Helical" evidence="1">
    <location>
        <begin position="57"/>
        <end position="79"/>
    </location>
</feature>
<keyword evidence="1" id="KW-0472">Membrane</keyword>
<evidence type="ECO:0000313" key="3">
    <source>
        <dbReference type="EMBL" id="KLT40104.1"/>
    </source>
</evidence>
<evidence type="ECO:0000313" key="4">
    <source>
        <dbReference type="Proteomes" id="UP000053611"/>
    </source>
</evidence>
<keyword evidence="4" id="KW-1185">Reference proteome</keyword>
<reference evidence="3 4" key="1">
    <citation type="submission" date="2015-03" db="EMBL/GenBank/DDBJ databases">
        <title>Genomics and transcriptomics of the oil-accumulating basidiomycete yeast T. oleaginosus allow insights into substrate utilization and the diverse evolutionary trajectories of mating systems in fungi.</title>
        <authorList>
            <consortium name="DOE Joint Genome Institute"/>
            <person name="Kourist R."/>
            <person name="Kracht O."/>
            <person name="Bracharz F."/>
            <person name="Lipzen A."/>
            <person name="Nolan M."/>
            <person name="Ohm R."/>
            <person name="Grigoriev I."/>
            <person name="Sun S."/>
            <person name="Heitman J."/>
            <person name="Bruck T."/>
            <person name="Nowrousian M."/>
        </authorList>
    </citation>
    <scope>NUCLEOTIDE SEQUENCE [LARGE SCALE GENOMIC DNA]</scope>
    <source>
        <strain evidence="3 4">IBC0246</strain>
    </source>
</reference>
<dbReference type="STRING" id="879819.A0A0J1AXQ6"/>
<dbReference type="AlphaFoldDB" id="A0A0J1AXQ6"/>
<keyword evidence="1" id="KW-0812">Transmembrane</keyword>
<sequence length="280" mass="30020">MRAGVLPFPSEAEATAIFAPHKTFSLACMLTGLLMDTYLLGVLLMLLLAYIQHPDTPWARVCVAGACAGTFAASGYQWWLASHRFAYGYGTYQPFFEATPGCSFFTHRAFLLNGRSWLLVVTSVLLMCGSLACALAIKIIFASLSSARDAKFVYIPTAAWLSFSTATDALLTAAILRGLLASRTAWRTTNRLISRLVRLTLEAQIPATLSAVVYLAAFLVKTTSPVTIAVVYFQSKLYALGLLYSLNARRGMRTGGVLVSEELPSAASGAAAAAPLARGL</sequence>
<feature type="transmembrane region" description="Helical" evidence="1">
    <location>
        <begin position="226"/>
        <end position="246"/>
    </location>
</feature>
<dbReference type="EMBL" id="KQ087241">
    <property type="protein sequence ID" value="KLT40104.1"/>
    <property type="molecule type" value="Genomic_DNA"/>
</dbReference>
<evidence type="ECO:0000259" key="2">
    <source>
        <dbReference type="Pfam" id="PF20152"/>
    </source>
</evidence>
<keyword evidence="1" id="KW-1133">Transmembrane helix</keyword>
<evidence type="ECO:0000256" key="1">
    <source>
        <dbReference type="SAM" id="Phobius"/>
    </source>
</evidence>
<dbReference type="PANTHER" id="PTHR40465:SF1">
    <property type="entry name" value="DUF6534 DOMAIN-CONTAINING PROTEIN"/>
    <property type="match status" value="1"/>
</dbReference>
<dbReference type="OrthoDB" id="2561964at2759"/>
<proteinExistence type="predicted"/>